<dbReference type="EC" id="2.7.7.65" evidence="3"/>
<keyword evidence="1" id="KW-0812">Transmembrane</keyword>
<dbReference type="InterPro" id="IPR029787">
    <property type="entry name" value="Nucleotide_cyclase"/>
</dbReference>
<feature type="transmembrane region" description="Helical" evidence="1">
    <location>
        <begin position="6"/>
        <end position="25"/>
    </location>
</feature>
<evidence type="ECO:0000259" key="2">
    <source>
        <dbReference type="PROSITE" id="PS50887"/>
    </source>
</evidence>
<evidence type="ECO:0000313" key="3">
    <source>
        <dbReference type="EMBL" id="MDL4841682.1"/>
    </source>
</evidence>
<dbReference type="SMART" id="SM00267">
    <property type="entry name" value="GGDEF"/>
    <property type="match status" value="1"/>
</dbReference>
<feature type="transmembrane region" description="Helical" evidence="1">
    <location>
        <begin position="37"/>
        <end position="57"/>
    </location>
</feature>
<dbReference type="PANTHER" id="PTHR45138">
    <property type="entry name" value="REGULATORY COMPONENTS OF SENSORY TRANSDUCTION SYSTEM"/>
    <property type="match status" value="1"/>
</dbReference>
<dbReference type="SUPFAM" id="SSF55073">
    <property type="entry name" value="Nucleotide cyclase"/>
    <property type="match status" value="1"/>
</dbReference>
<keyword evidence="3" id="KW-0808">Transferase</keyword>
<comment type="caution">
    <text evidence="3">The sequence shown here is derived from an EMBL/GenBank/DDBJ whole genome shotgun (WGS) entry which is preliminary data.</text>
</comment>
<dbReference type="CDD" id="cd01949">
    <property type="entry name" value="GGDEF"/>
    <property type="match status" value="1"/>
</dbReference>
<dbReference type="Proteomes" id="UP001235343">
    <property type="component" value="Unassembled WGS sequence"/>
</dbReference>
<keyword evidence="1" id="KW-1133">Transmembrane helix</keyword>
<gene>
    <name evidence="3" type="ORF">QQS35_14670</name>
</gene>
<dbReference type="NCBIfam" id="TIGR00254">
    <property type="entry name" value="GGDEF"/>
    <property type="match status" value="1"/>
</dbReference>
<feature type="transmembrane region" description="Helical" evidence="1">
    <location>
        <begin position="179"/>
        <end position="200"/>
    </location>
</feature>
<organism evidence="3 4">
    <name type="scientific">Aquibacillus rhizosphaerae</name>
    <dbReference type="NCBI Taxonomy" id="3051431"/>
    <lineage>
        <taxon>Bacteria</taxon>
        <taxon>Bacillati</taxon>
        <taxon>Bacillota</taxon>
        <taxon>Bacilli</taxon>
        <taxon>Bacillales</taxon>
        <taxon>Bacillaceae</taxon>
        <taxon>Aquibacillus</taxon>
    </lineage>
</organism>
<dbReference type="GO" id="GO:0052621">
    <property type="term" value="F:diguanylate cyclase activity"/>
    <property type="evidence" value="ECO:0007669"/>
    <property type="project" value="UniProtKB-EC"/>
</dbReference>
<dbReference type="RefSeq" id="WP_285932970.1">
    <property type="nucleotide sequence ID" value="NZ_JASTZU010000042.1"/>
</dbReference>
<dbReference type="InterPro" id="IPR050469">
    <property type="entry name" value="Diguanylate_Cyclase"/>
</dbReference>
<keyword evidence="4" id="KW-1185">Reference proteome</keyword>
<dbReference type="InterPro" id="IPR029016">
    <property type="entry name" value="GAF-like_dom_sf"/>
</dbReference>
<dbReference type="Gene3D" id="3.30.450.40">
    <property type="match status" value="1"/>
</dbReference>
<feature type="transmembrane region" description="Helical" evidence="1">
    <location>
        <begin position="206"/>
        <end position="225"/>
    </location>
</feature>
<dbReference type="SUPFAM" id="SSF55781">
    <property type="entry name" value="GAF domain-like"/>
    <property type="match status" value="1"/>
</dbReference>
<dbReference type="EMBL" id="JASTZU010000042">
    <property type="protein sequence ID" value="MDL4841682.1"/>
    <property type="molecule type" value="Genomic_DNA"/>
</dbReference>
<dbReference type="Pfam" id="PF00990">
    <property type="entry name" value="GGDEF"/>
    <property type="match status" value="1"/>
</dbReference>
<sequence>MVPKSKQIALWLIWLCIWPMSLLIIYNQWFHQLDGELLPILSFGLIMCIVAFFPLMVNKTPIFFVHGIAFAVFLAYGLFAELVLTQIAIIVLLARLRIRRSELFRIPLNSLMFLFVSIISAHVYIWLGGEIGSIYFLNKSDIIPILGYVLSVFLSNHFLLYLFRVIIYNQKFKLVDKSLLWEFGTTIVVLPVGFVLYMMYRDFNLFGIYFVGIPFISISIILMLYHASKSVNYYLQQTSEFGHQLTAELEVNEVVDLFVERISTLLPVDYTFIYEVMDKDTLKLIRFYDVESQLDFPAKDELKKNEAISGKAWGRNEMIHYRSKKQWEQIADVYLPELGESIVSLPVERNNKIVAVITLISKRKSMFDKHHIMILDILKNYFAVAIKNAKNYEARKQENERDQLTQLYNYRFFENYLLNYFSNMKKANKQNDISLIMLDLDHFKQINDTYGHQSGNEILKSLASYLQKSIGEKGIVSRYGGEEFVVLLPGMNQLQTVILAESLRREIEEQSFTIHQHILDDDKAIDMYVTASIGVATYPENSEDPLDLIRHADRAMYVGAKQKGRNKVAVYKN</sequence>
<dbReference type="Gene3D" id="3.30.70.270">
    <property type="match status" value="1"/>
</dbReference>
<dbReference type="InterPro" id="IPR000160">
    <property type="entry name" value="GGDEF_dom"/>
</dbReference>
<dbReference type="PANTHER" id="PTHR45138:SF9">
    <property type="entry name" value="DIGUANYLATE CYCLASE DGCM-RELATED"/>
    <property type="match status" value="1"/>
</dbReference>
<accession>A0ABT7L749</accession>
<keyword evidence="1" id="KW-0472">Membrane</keyword>
<reference evidence="3 4" key="1">
    <citation type="submission" date="2023-06" db="EMBL/GenBank/DDBJ databases">
        <title>Aquibacillus rhizosphaerae LR5S19.</title>
        <authorList>
            <person name="Sun J.-Q."/>
        </authorList>
    </citation>
    <scope>NUCLEOTIDE SEQUENCE [LARGE SCALE GENOMIC DNA]</scope>
    <source>
        <strain evidence="3 4">LR5S19</strain>
    </source>
</reference>
<dbReference type="PROSITE" id="PS50887">
    <property type="entry name" value="GGDEF"/>
    <property type="match status" value="1"/>
</dbReference>
<evidence type="ECO:0000313" key="4">
    <source>
        <dbReference type="Proteomes" id="UP001235343"/>
    </source>
</evidence>
<feature type="transmembrane region" description="Helical" evidence="1">
    <location>
        <begin position="106"/>
        <end position="125"/>
    </location>
</feature>
<keyword evidence="3" id="KW-0548">Nucleotidyltransferase</keyword>
<feature type="transmembrane region" description="Helical" evidence="1">
    <location>
        <begin position="63"/>
        <end position="94"/>
    </location>
</feature>
<protein>
    <submittedName>
        <fullName evidence="3">Sensor domain-containing diguanylate cyclase</fullName>
        <ecNumber evidence="3">2.7.7.65</ecNumber>
    </submittedName>
</protein>
<name>A0ABT7L749_9BACI</name>
<evidence type="ECO:0000256" key="1">
    <source>
        <dbReference type="SAM" id="Phobius"/>
    </source>
</evidence>
<dbReference type="InterPro" id="IPR043128">
    <property type="entry name" value="Rev_trsase/Diguanyl_cyclase"/>
</dbReference>
<proteinExistence type="predicted"/>
<feature type="transmembrane region" description="Helical" evidence="1">
    <location>
        <begin position="145"/>
        <end position="167"/>
    </location>
</feature>
<feature type="domain" description="GGDEF" evidence="2">
    <location>
        <begin position="431"/>
        <end position="573"/>
    </location>
</feature>